<dbReference type="InterPro" id="IPR002528">
    <property type="entry name" value="MATE_fam"/>
</dbReference>
<feature type="transmembrane region" description="Helical" evidence="10">
    <location>
        <begin position="136"/>
        <end position="153"/>
    </location>
</feature>
<proteinExistence type="inferred from homology"/>
<feature type="transmembrane region" description="Helical" evidence="10">
    <location>
        <begin position="93"/>
        <end position="116"/>
    </location>
</feature>
<evidence type="ECO:0000256" key="1">
    <source>
        <dbReference type="ARBA" id="ARBA00004651"/>
    </source>
</evidence>
<dbReference type="EMBL" id="CP137624">
    <property type="protein sequence ID" value="WPK13468.1"/>
    <property type="molecule type" value="Genomic_DNA"/>
</dbReference>
<organism evidence="11 12">
    <name type="scientific">Lysinibacillus louembei</name>
    <dbReference type="NCBI Taxonomy" id="1470088"/>
    <lineage>
        <taxon>Bacteria</taxon>
        <taxon>Bacillati</taxon>
        <taxon>Bacillota</taxon>
        <taxon>Bacilli</taxon>
        <taxon>Bacillales</taxon>
        <taxon>Bacillaceae</taxon>
        <taxon>Lysinibacillus</taxon>
    </lineage>
</organism>
<dbReference type="Proteomes" id="UP001322664">
    <property type="component" value="Chromosome"/>
</dbReference>
<evidence type="ECO:0000313" key="12">
    <source>
        <dbReference type="Proteomes" id="UP001322664"/>
    </source>
</evidence>
<dbReference type="PANTHER" id="PTHR43823">
    <property type="entry name" value="SPORULATION PROTEIN YKVU"/>
    <property type="match status" value="1"/>
</dbReference>
<feature type="transmembrane region" description="Helical" evidence="10">
    <location>
        <begin position="55"/>
        <end position="81"/>
    </location>
</feature>
<sequence>MTTVNAIETRPVRPLFFSYLYPAMVGMLLMSVNILVDGIFVSRGVGATALAGVNIAVPIFSVLLSISLWIGMGGATLFSISLGEGNKKRAHQIFTLSFVMMIGIVTAIIAVLLFNLRDIAYIFGADHTTYPYVQQYLYIILLFGLFYTIENLLSIFIRNDGSPKLAMLGLITTSVLNIIFNYIFIFILDYGVKGCALATALSTIFGMLVLFLHFFNKQCELKFVRHFFAVIDMKKIMTIGFPSFIVEASMAFIIILYNVTFLRYLGSDGVTAYAMVNYIHAVLLTVFFGIGMALQPLVSYHHGAGLKKRLIALLKIGVKTAIILGLSTAIIAMLFPSQLIGVFGDKGSAEVQSMAIQGFAYFAIGYIFLGVNMVFAEFFQSIEKIRLATTIMLLRSAVLFIPVLIVLPKIFGAQAIWWTFPVVEGLTALLIALFIWKSKYGIKE</sequence>
<feature type="transmembrane region" description="Helical" evidence="10">
    <location>
        <begin position="236"/>
        <end position="258"/>
    </location>
</feature>
<dbReference type="RefSeq" id="WP_319837976.1">
    <property type="nucleotide sequence ID" value="NZ_CP137624.1"/>
</dbReference>
<dbReference type="CDD" id="cd13143">
    <property type="entry name" value="MATE_MepA_like"/>
    <property type="match status" value="1"/>
</dbReference>
<dbReference type="InterPro" id="IPR048279">
    <property type="entry name" value="MdtK-like"/>
</dbReference>
<evidence type="ECO:0000256" key="10">
    <source>
        <dbReference type="SAM" id="Phobius"/>
    </source>
</evidence>
<keyword evidence="12" id="KW-1185">Reference proteome</keyword>
<evidence type="ECO:0000256" key="6">
    <source>
        <dbReference type="ARBA" id="ARBA00022692"/>
    </source>
</evidence>
<feature type="transmembrane region" description="Helical" evidence="10">
    <location>
        <begin position="310"/>
        <end position="335"/>
    </location>
</feature>
<keyword evidence="5" id="KW-1003">Cell membrane</keyword>
<dbReference type="PANTHER" id="PTHR43823:SF4">
    <property type="entry name" value="SPORULATION PROTEIN YKVU"/>
    <property type="match status" value="1"/>
</dbReference>
<dbReference type="PIRSF" id="PIRSF006603">
    <property type="entry name" value="DinF"/>
    <property type="match status" value="1"/>
</dbReference>
<comment type="similarity">
    <text evidence="2">Belongs to the multi antimicrobial extrusion (MATE) (TC 2.A.66.1) family. MepA subfamily.</text>
</comment>
<reference evidence="11 12" key="1">
    <citation type="submission" date="2023-09" db="EMBL/GenBank/DDBJ databases">
        <authorList>
            <person name="Page C.A."/>
            <person name="Perez-Diaz I.M."/>
        </authorList>
    </citation>
    <scope>NUCLEOTIDE SEQUENCE [LARGE SCALE GENOMIC DNA]</scope>
    <source>
        <strain evidence="11 12">Ll15</strain>
    </source>
</reference>
<keyword evidence="9" id="KW-0046">Antibiotic resistance</keyword>
<feature type="transmembrane region" description="Helical" evidence="10">
    <location>
        <begin position="387"/>
        <end position="410"/>
    </location>
</feature>
<keyword evidence="7 10" id="KW-1133">Transmembrane helix</keyword>
<feature type="transmembrane region" description="Helical" evidence="10">
    <location>
        <begin position="12"/>
        <end position="35"/>
    </location>
</feature>
<feature type="transmembrane region" description="Helical" evidence="10">
    <location>
        <begin position="194"/>
        <end position="215"/>
    </location>
</feature>
<evidence type="ECO:0000256" key="8">
    <source>
        <dbReference type="ARBA" id="ARBA00023136"/>
    </source>
</evidence>
<keyword evidence="6 10" id="KW-0812">Transmembrane</keyword>
<dbReference type="NCBIfam" id="TIGR00797">
    <property type="entry name" value="matE"/>
    <property type="match status" value="1"/>
</dbReference>
<comment type="subcellular location">
    <subcellularLocation>
        <location evidence="1">Cell membrane</location>
        <topology evidence="1">Multi-pass membrane protein</topology>
    </subcellularLocation>
</comment>
<name>A0ABZ0RZ11_9BACI</name>
<feature type="transmembrane region" description="Helical" evidence="10">
    <location>
        <begin position="278"/>
        <end position="298"/>
    </location>
</feature>
<evidence type="ECO:0000256" key="3">
    <source>
        <dbReference type="ARBA" id="ARBA00022106"/>
    </source>
</evidence>
<dbReference type="InterPro" id="IPR045070">
    <property type="entry name" value="MATE_MepA-like"/>
</dbReference>
<evidence type="ECO:0000256" key="2">
    <source>
        <dbReference type="ARBA" id="ARBA00008417"/>
    </source>
</evidence>
<dbReference type="Pfam" id="PF01554">
    <property type="entry name" value="MatE"/>
    <property type="match status" value="2"/>
</dbReference>
<keyword evidence="8 10" id="KW-0472">Membrane</keyword>
<gene>
    <name evidence="11" type="ORF">R6U77_07260</name>
</gene>
<feature type="transmembrane region" description="Helical" evidence="10">
    <location>
        <begin position="355"/>
        <end position="375"/>
    </location>
</feature>
<evidence type="ECO:0000256" key="7">
    <source>
        <dbReference type="ARBA" id="ARBA00022989"/>
    </source>
</evidence>
<evidence type="ECO:0000313" key="11">
    <source>
        <dbReference type="EMBL" id="WPK13468.1"/>
    </source>
</evidence>
<feature type="transmembrane region" description="Helical" evidence="10">
    <location>
        <begin position="165"/>
        <end position="188"/>
    </location>
</feature>
<evidence type="ECO:0000256" key="5">
    <source>
        <dbReference type="ARBA" id="ARBA00022475"/>
    </source>
</evidence>
<feature type="transmembrane region" description="Helical" evidence="10">
    <location>
        <begin position="416"/>
        <end position="436"/>
    </location>
</feature>
<accession>A0ABZ0RZ11</accession>
<protein>
    <recommendedName>
        <fullName evidence="3">Multidrug export protein MepA</fullName>
    </recommendedName>
</protein>
<keyword evidence="4" id="KW-0813">Transport</keyword>
<evidence type="ECO:0000256" key="9">
    <source>
        <dbReference type="ARBA" id="ARBA00023251"/>
    </source>
</evidence>
<dbReference type="InterPro" id="IPR051327">
    <property type="entry name" value="MATE_MepA_subfamily"/>
</dbReference>
<evidence type="ECO:0000256" key="4">
    <source>
        <dbReference type="ARBA" id="ARBA00022448"/>
    </source>
</evidence>